<proteinExistence type="predicted"/>
<protein>
    <submittedName>
        <fullName evidence="3">Exopolysaccharide biosynthesis protein</fullName>
    </submittedName>
</protein>
<keyword evidence="1" id="KW-0472">Membrane</keyword>
<dbReference type="OrthoDB" id="9809781at2"/>
<gene>
    <name evidence="3" type="ORF">SAMN02745134_02291</name>
</gene>
<evidence type="ECO:0000256" key="1">
    <source>
        <dbReference type="SAM" id="Phobius"/>
    </source>
</evidence>
<sequence>MKNKVNNRQYNTKKTKSKNKVKKIKTWKLILYFVLFQFLFGIATAPIIVYYSPLFTNLRKNIVGTAMSTNSHAFIATLFLSDKQIQQILNGDGSSSVSAMAQDLSRINLSGGDNRIEKATIQGKKFNGIMVIVHNPKRVKIGYSSKLGTVGQKTSEIAKENNAVAAINGGGFNDKGNNSTTLWTGTGAIPTGIVISRGKLIFPQREDLDTKQVFSGVAGITNKGKLVVGDHTVDELLQLGVTDALCFGPTLIENGTEIKGLQYQGANPRTAIGQKSDGSIILLTIDGRQGLEAGATIEDVQQTMKEEGVLNAVNLDGGASTTMYYDGKVINSPSDKFGERPVPTAIYVTK</sequence>
<dbReference type="RefSeq" id="WP_084116118.1">
    <property type="nucleotide sequence ID" value="NZ_FWXH01000007.1"/>
</dbReference>
<dbReference type="STRING" id="1121291.SAMN02745134_02291"/>
<reference evidence="3 4" key="1">
    <citation type="submission" date="2017-04" db="EMBL/GenBank/DDBJ databases">
        <authorList>
            <person name="Afonso C.L."/>
            <person name="Miller P.J."/>
            <person name="Scott M.A."/>
            <person name="Spackman E."/>
            <person name="Goraichik I."/>
            <person name="Dimitrov K.M."/>
            <person name="Suarez D.L."/>
            <person name="Swayne D.E."/>
        </authorList>
    </citation>
    <scope>NUCLEOTIDE SEQUENCE [LARGE SCALE GENOMIC DNA]</scope>
    <source>
        <strain evidence="3 4">DSM 12555</strain>
    </source>
</reference>
<accession>A0A1W1XMI7</accession>
<dbReference type="PANTHER" id="PTHR40446">
    <property type="entry name" value="N-ACETYLGLUCOSAMINE-1-PHOSPHODIESTER ALPHA-N-ACETYLGLUCOSAMINIDASE"/>
    <property type="match status" value="1"/>
</dbReference>
<evidence type="ECO:0000313" key="4">
    <source>
        <dbReference type="Proteomes" id="UP000192468"/>
    </source>
</evidence>
<keyword evidence="1" id="KW-0812">Transmembrane</keyword>
<feature type="transmembrane region" description="Helical" evidence="1">
    <location>
        <begin position="29"/>
        <end position="51"/>
    </location>
</feature>
<dbReference type="AlphaFoldDB" id="A0A1W1XMI7"/>
<keyword evidence="4" id="KW-1185">Reference proteome</keyword>
<dbReference type="Pfam" id="PF09992">
    <property type="entry name" value="NAGPA"/>
    <property type="match status" value="1"/>
</dbReference>
<feature type="domain" description="Phosphodiester glycosidase" evidence="2">
    <location>
        <begin position="161"/>
        <end position="349"/>
    </location>
</feature>
<name>A0A1W1XMI7_9CLOT</name>
<evidence type="ECO:0000313" key="3">
    <source>
        <dbReference type="EMBL" id="SMC24748.1"/>
    </source>
</evidence>
<organism evidence="3 4">
    <name type="scientific">Clostridium acidisoli DSM 12555</name>
    <dbReference type="NCBI Taxonomy" id="1121291"/>
    <lineage>
        <taxon>Bacteria</taxon>
        <taxon>Bacillati</taxon>
        <taxon>Bacillota</taxon>
        <taxon>Clostridia</taxon>
        <taxon>Eubacteriales</taxon>
        <taxon>Clostridiaceae</taxon>
        <taxon>Clostridium</taxon>
    </lineage>
</organism>
<keyword evidence="1" id="KW-1133">Transmembrane helix</keyword>
<dbReference type="PANTHER" id="PTHR40446:SF2">
    <property type="entry name" value="N-ACETYLGLUCOSAMINE-1-PHOSPHODIESTER ALPHA-N-ACETYLGLUCOSAMINIDASE"/>
    <property type="match status" value="1"/>
</dbReference>
<dbReference type="Proteomes" id="UP000192468">
    <property type="component" value="Unassembled WGS sequence"/>
</dbReference>
<dbReference type="EMBL" id="FWXH01000007">
    <property type="protein sequence ID" value="SMC24748.1"/>
    <property type="molecule type" value="Genomic_DNA"/>
</dbReference>
<dbReference type="InterPro" id="IPR018711">
    <property type="entry name" value="NAGPA"/>
</dbReference>
<evidence type="ECO:0000259" key="2">
    <source>
        <dbReference type="Pfam" id="PF09992"/>
    </source>
</evidence>